<dbReference type="EMBL" id="NBYX01000023">
    <property type="protein sequence ID" value="ORT81504.1"/>
    <property type="molecule type" value="Genomic_DNA"/>
</dbReference>
<name>A0A1X1P8C9_9BURK</name>
<evidence type="ECO:0000313" key="2">
    <source>
        <dbReference type="Proteomes" id="UP000193146"/>
    </source>
</evidence>
<accession>A0A1X1P8C9</accession>
<evidence type="ECO:0000313" key="1">
    <source>
        <dbReference type="EMBL" id="ORT81504.1"/>
    </source>
</evidence>
<reference evidence="1 2" key="1">
    <citation type="submission" date="2017-04" db="EMBL/GenBank/DDBJ databases">
        <title>Burkholderia puraquae sp. nov., a novel Burkholderia cepacia complex species from hospital setting samples.</title>
        <authorList>
            <person name="Martina P."/>
            <person name="Leguizamon M."/>
            <person name="Prieto C."/>
            <person name="Sousa S."/>
            <person name="Montanaro P."/>
            <person name="Draghi W."/>
            <person name="Staembler M."/>
            <person name="Bettiol M."/>
            <person name="Figoli C."/>
            <person name="Palau J."/>
            <person name="Alvarez F."/>
            <person name="Benetti S."/>
            <person name="Anchat E."/>
            <person name="Vescina C."/>
            <person name="Ferreras J."/>
            <person name="Lasch P."/>
            <person name="Lagares A."/>
            <person name="Zorreguieta A."/>
            <person name="Yantorno O."/>
            <person name="Bosch A."/>
        </authorList>
    </citation>
    <scope>NUCLEOTIDE SEQUENCE [LARGE SCALE GENOMIC DNA]</scope>
    <source>
        <strain evidence="1 2">CAMPA 1040</strain>
    </source>
</reference>
<dbReference type="OrthoDB" id="9009987at2"/>
<dbReference type="AlphaFoldDB" id="A0A1X1P8C9"/>
<protein>
    <submittedName>
        <fullName evidence="1">Uncharacterized protein</fullName>
    </submittedName>
</protein>
<gene>
    <name evidence="1" type="ORF">B7G54_31170</name>
</gene>
<sequence length="91" mass="9491">MSGGEMKYGACSNSLDHSVIRFESDRKHVDMPSRPESRFPHWRGIFMIALLCTLAACGDGDSGTAANVAAARAAAPGSASTPVLHCASACH</sequence>
<dbReference type="Proteomes" id="UP000193146">
    <property type="component" value="Unassembled WGS sequence"/>
</dbReference>
<proteinExistence type="predicted"/>
<comment type="caution">
    <text evidence="1">The sequence shown here is derived from an EMBL/GenBank/DDBJ whole genome shotgun (WGS) entry which is preliminary data.</text>
</comment>
<keyword evidence="2" id="KW-1185">Reference proteome</keyword>
<organism evidence="1 2">
    <name type="scientific">Burkholderia puraquae</name>
    <dbReference type="NCBI Taxonomy" id="1904757"/>
    <lineage>
        <taxon>Bacteria</taxon>
        <taxon>Pseudomonadati</taxon>
        <taxon>Pseudomonadota</taxon>
        <taxon>Betaproteobacteria</taxon>
        <taxon>Burkholderiales</taxon>
        <taxon>Burkholderiaceae</taxon>
        <taxon>Burkholderia</taxon>
        <taxon>Burkholderia cepacia complex</taxon>
    </lineage>
</organism>